<name>A0A2D3UTI8_9PEZI</name>
<evidence type="ECO:0000256" key="7">
    <source>
        <dbReference type="ARBA" id="ARBA00047899"/>
    </source>
</evidence>
<evidence type="ECO:0000313" key="12">
    <source>
        <dbReference type="Proteomes" id="UP000225277"/>
    </source>
</evidence>
<dbReference type="Gene3D" id="3.30.200.20">
    <property type="entry name" value="Phosphorylase Kinase, domain 1"/>
    <property type="match status" value="1"/>
</dbReference>
<reference evidence="11 12" key="1">
    <citation type="submission" date="2016-03" db="EMBL/GenBank/DDBJ databases">
        <authorList>
            <person name="Ploux O."/>
        </authorList>
    </citation>
    <scope>NUCLEOTIDE SEQUENCE [LARGE SCALE GENOMIC DNA]</scope>
    <source>
        <strain evidence="11 12">URUG2</strain>
    </source>
</reference>
<organism evidence="11 12">
    <name type="scientific">Ramularia collo-cygni</name>
    <dbReference type="NCBI Taxonomy" id="112498"/>
    <lineage>
        <taxon>Eukaryota</taxon>
        <taxon>Fungi</taxon>
        <taxon>Dikarya</taxon>
        <taxon>Ascomycota</taxon>
        <taxon>Pezizomycotina</taxon>
        <taxon>Dothideomycetes</taxon>
        <taxon>Dothideomycetidae</taxon>
        <taxon>Mycosphaerellales</taxon>
        <taxon>Mycosphaerellaceae</taxon>
        <taxon>Ramularia</taxon>
    </lineage>
</organism>
<dbReference type="RefSeq" id="XP_023620984.1">
    <property type="nucleotide sequence ID" value="XM_023765216.1"/>
</dbReference>
<dbReference type="PROSITE" id="PS00107">
    <property type="entry name" value="PROTEIN_KINASE_ATP"/>
    <property type="match status" value="1"/>
</dbReference>
<evidence type="ECO:0000256" key="2">
    <source>
        <dbReference type="ARBA" id="ARBA00022527"/>
    </source>
</evidence>
<evidence type="ECO:0000313" key="11">
    <source>
        <dbReference type="EMBL" id="CZT14086.1"/>
    </source>
</evidence>
<dbReference type="STRING" id="112498.A0A2D3UTI8"/>
<evidence type="ECO:0000256" key="1">
    <source>
        <dbReference type="ARBA" id="ARBA00012513"/>
    </source>
</evidence>
<feature type="domain" description="Protein kinase" evidence="10">
    <location>
        <begin position="40"/>
        <end position="398"/>
    </location>
</feature>
<dbReference type="PANTHER" id="PTHR47634:SF9">
    <property type="entry name" value="PROTEIN KINASE DOMAIN-CONTAINING PROTEIN-RELATED"/>
    <property type="match status" value="1"/>
</dbReference>
<keyword evidence="4 9" id="KW-0547">Nucleotide-binding</keyword>
<dbReference type="GO" id="GO:0000245">
    <property type="term" value="P:spliceosomal complex assembly"/>
    <property type="evidence" value="ECO:0007669"/>
    <property type="project" value="TreeGrafter"/>
</dbReference>
<dbReference type="InterPro" id="IPR000719">
    <property type="entry name" value="Prot_kinase_dom"/>
</dbReference>
<feature type="binding site" evidence="9">
    <location>
        <position position="69"/>
    </location>
    <ligand>
        <name>ATP</name>
        <dbReference type="ChEBI" id="CHEBI:30616"/>
    </ligand>
</feature>
<dbReference type="SUPFAM" id="SSF56112">
    <property type="entry name" value="Protein kinase-like (PK-like)"/>
    <property type="match status" value="1"/>
</dbReference>
<dbReference type="GO" id="GO:0050684">
    <property type="term" value="P:regulation of mRNA processing"/>
    <property type="evidence" value="ECO:0007669"/>
    <property type="project" value="TreeGrafter"/>
</dbReference>
<keyword evidence="5 11" id="KW-0418">Kinase</keyword>
<dbReference type="GO" id="GO:0004674">
    <property type="term" value="F:protein serine/threonine kinase activity"/>
    <property type="evidence" value="ECO:0007669"/>
    <property type="project" value="UniProtKB-KW"/>
</dbReference>
<keyword evidence="6 9" id="KW-0067">ATP-binding</keyword>
<comment type="catalytic activity">
    <reaction evidence="8">
        <text>L-seryl-[protein] + ATP = O-phospho-L-seryl-[protein] + ADP + H(+)</text>
        <dbReference type="Rhea" id="RHEA:17989"/>
        <dbReference type="Rhea" id="RHEA-COMP:9863"/>
        <dbReference type="Rhea" id="RHEA-COMP:11604"/>
        <dbReference type="ChEBI" id="CHEBI:15378"/>
        <dbReference type="ChEBI" id="CHEBI:29999"/>
        <dbReference type="ChEBI" id="CHEBI:30616"/>
        <dbReference type="ChEBI" id="CHEBI:83421"/>
        <dbReference type="ChEBI" id="CHEBI:456216"/>
        <dbReference type="EC" id="2.7.11.1"/>
    </reaction>
</comment>
<evidence type="ECO:0000256" key="6">
    <source>
        <dbReference type="ARBA" id="ARBA00022840"/>
    </source>
</evidence>
<gene>
    <name evidence="11" type="ORF">RCC_00061</name>
</gene>
<dbReference type="PROSITE" id="PS50011">
    <property type="entry name" value="PROTEIN_KINASE_DOM"/>
    <property type="match status" value="1"/>
</dbReference>
<dbReference type="InterPro" id="IPR017441">
    <property type="entry name" value="Protein_kinase_ATP_BS"/>
</dbReference>
<evidence type="ECO:0000259" key="10">
    <source>
        <dbReference type="PROSITE" id="PS50011"/>
    </source>
</evidence>
<dbReference type="OrthoDB" id="5979581at2759"/>
<proteinExistence type="predicted"/>
<evidence type="ECO:0000256" key="9">
    <source>
        <dbReference type="PROSITE-ProRule" id="PRU10141"/>
    </source>
</evidence>
<keyword evidence="3" id="KW-0808">Transferase</keyword>
<dbReference type="PANTHER" id="PTHR47634">
    <property type="entry name" value="PROTEIN KINASE DOMAIN-CONTAINING PROTEIN-RELATED"/>
    <property type="match status" value="1"/>
</dbReference>
<accession>A0A2D3UTI8</accession>
<evidence type="ECO:0000256" key="8">
    <source>
        <dbReference type="ARBA" id="ARBA00048679"/>
    </source>
</evidence>
<dbReference type="GO" id="GO:0005524">
    <property type="term" value="F:ATP binding"/>
    <property type="evidence" value="ECO:0007669"/>
    <property type="project" value="UniProtKB-UniRule"/>
</dbReference>
<comment type="catalytic activity">
    <reaction evidence="7">
        <text>L-threonyl-[protein] + ATP = O-phospho-L-threonyl-[protein] + ADP + H(+)</text>
        <dbReference type="Rhea" id="RHEA:46608"/>
        <dbReference type="Rhea" id="RHEA-COMP:11060"/>
        <dbReference type="Rhea" id="RHEA-COMP:11605"/>
        <dbReference type="ChEBI" id="CHEBI:15378"/>
        <dbReference type="ChEBI" id="CHEBI:30013"/>
        <dbReference type="ChEBI" id="CHEBI:30616"/>
        <dbReference type="ChEBI" id="CHEBI:61977"/>
        <dbReference type="ChEBI" id="CHEBI:456216"/>
        <dbReference type="EC" id="2.7.11.1"/>
    </reaction>
</comment>
<evidence type="ECO:0000256" key="5">
    <source>
        <dbReference type="ARBA" id="ARBA00022777"/>
    </source>
</evidence>
<dbReference type="Proteomes" id="UP000225277">
    <property type="component" value="Unassembled WGS sequence"/>
</dbReference>
<protein>
    <recommendedName>
        <fullName evidence="1">non-specific serine/threonine protein kinase</fullName>
        <ecNumber evidence="1">2.7.11.1</ecNumber>
    </recommendedName>
</protein>
<dbReference type="GeneID" id="35595468"/>
<dbReference type="Gene3D" id="1.10.510.10">
    <property type="entry name" value="Transferase(Phosphotransferase) domain 1"/>
    <property type="match status" value="1"/>
</dbReference>
<keyword evidence="2" id="KW-0723">Serine/threonine-protein kinase</keyword>
<keyword evidence="12" id="KW-1185">Reference proteome</keyword>
<dbReference type="EMBL" id="FJUY01000001">
    <property type="protein sequence ID" value="CZT14086.1"/>
    <property type="molecule type" value="Genomic_DNA"/>
</dbReference>
<dbReference type="InterPro" id="IPR051334">
    <property type="entry name" value="SRPK"/>
</dbReference>
<dbReference type="EC" id="2.7.11.1" evidence="1"/>
<evidence type="ECO:0000256" key="4">
    <source>
        <dbReference type="ARBA" id="ARBA00022741"/>
    </source>
</evidence>
<dbReference type="InterPro" id="IPR011009">
    <property type="entry name" value="Kinase-like_dom_sf"/>
</dbReference>
<dbReference type="AlphaFoldDB" id="A0A2D3UTI8"/>
<sequence length="405" mass="45502">MANTSHSQPFALLHGEQLEEYRPGGFHPVHIGDTFKDGRYQVLRKLGHGAFSTVGLAEDLSSATFVAIKIGRSDSPYAVEEIRIHKHLVAVDENGDSSGSHIVKLLDNFLHTGPNGQHVCMVFEPMGPGLSSRFKEGRRSMLGIPYEEARSVVKQLLSSLDYLHQHRIAQRDLNFGNILIAIDLSDLAKTFQDNTFSKVERHVYMHEDQPLIEFLDKHTAVTVKLSDLGAAFPFERPPDKPVVPVALRAPEIVLGSEYNHTIDIWSFGCLVFEIFTGSQLFGVYPLPYMTDIEVNDGHLLQMVSTLGQLPPSQFAKWTRGSRYFDSNMNLVRSDAGPDEKPYGDLYVGSTLEVRFMERKPQQMDAEECGLVLSFLRRALQYDPSSRPTTSELLKDPWIKSIVDEL</sequence>
<evidence type="ECO:0000256" key="3">
    <source>
        <dbReference type="ARBA" id="ARBA00022679"/>
    </source>
</evidence>
<dbReference type="Pfam" id="PF00069">
    <property type="entry name" value="Pkinase"/>
    <property type="match status" value="1"/>
</dbReference>